<protein>
    <submittedName>
        <fullName evidence="2">Uncharacterized protein</fullName>
    </submittedName>
</protein>
<dbReference type="OMA" id="TRVRIKW"/>
<sequence length="244" mass="27510">MVVFHVQRGACCVFVYQAPSTTSNDALIYSLYKVYNLRVRLSALVDVLESGPVDCNADKDVLWRAVMDAKMALESEANVAQRICSTESELMEKFQNIRQAVAWVFPMELPSLDMVQLLLDEERTEESLAEPPAALDVLSSDTVELWWAGKQFTRGKDVCDVVGKNDKSTLIVTLQKQGDGVPRRQSVVRAEERDAVTALCSQEKQKRQQQVVKDDAEDYYKISPWADPSMLKNSLRGTDNIRPF</sequence>
<name>M4C304_HYAAE</name>
<dbReference type="VEuPathDB" id="FungiDB:HpaG813471"/>
<reference evidence="2" key="2">
    <citation type="submission" date="2015-06" db="UniProtKB">
        <authorList>
            <consortium name="EnsemblProtists"/>
        </authorList>
    </citation>
    <scope>IDENTIFICATION</scope>
    <source>
        <strain evidence="2">Emoy2</strain>
    </source>
</reference>
<dbReference type="EMBL" id="JH599327">
    <property type="status" value="NOT_ANNOTATED_CDS"/>
    <property type="molecule type" value="Genomic_DNA"/>
</dbReference>
<evidence type="ECO:0000256" key="1">
    <source>
        <dbReference type="ARBA" id="ARBA00009619"/>
    </source>
</evidence>
<dbReference type="eggNOG" id="ENOG502QQ3Z">
    <property type="taxonomic scope" value="Eukaryota"/>
</dbReference>
<comment type="similarity">
    <text evidence="1">Belongs to the CFAP298 family.</text>
</comment>
<proteinExistence type="inferred from homology"/>
<keyword evidence="3" id="KW-1185">Reference proteome</keyword>
<dbReference type="PANTHER" id="PTHR13238">
    <property type="entry name" value="PROTEIN C21ORF59"/>
    <property type="match status" value="1"/>
</dbReference>
<dbReference type="EnsemblProtists" id="HpaT813471">
    <property type="protein sequence ID" value="HpaP813471"/>
    <property type="gene ID" value="HpaG813471"/>
</dbReference>
<accession>M4C304</accession>
<reference evidence="3" key="1">
    <citation type="journal article" date="2010" name="Science">
        <title>Signatures of adaptation to obligate biotrophy in the Hyaloperonospora arabidopsidis genome.</title>
        <authorList>
            <person name="Baxter L."/>
            <person name="Tripathy S."/>
            <person name="Ishaque N."/>
            <person name="Boot N."/>
            <person name="Cabral A."/>
            <person name="Kemen E."/>
            <person name="Thines M."/>
            <person name="Ah-Fong A."/>
            <person name="Anderson R."/>
            <person name="Badejoko W."/>
            <person name="Bittner-Eddy P."/>
            <person name="Boore J.L."/>
            <person name="Chibucos M.C."/>
            <person name="Coates M."/>
            <person name="Dehal P."/>
            <person name="Delehaunty K."/>
            <person name="Dong S."/>
            <person name="Downton P."/>
            <person name="Dumas B."/>
            <person name="Fabro G."/>
            <person name="Fronick C."/>
            <person name="Fuerstenberg S.I."/>
            <person name="Fulton L."/>
            <person name="Gaulin E."/>
            <person name="Govers F."/>
            <person name="Hughes L."/>
            <person name="Humphray S."/>
            <person name="Jiang R.H."/>
            <person name="Judelson H."/>
            <person name="Kamoun S."/>
            <person name="Kyung K."/>
            <person name="Meijer H."/>
            <person name="Minx P."/>
            <person name="Morris P."/>
            <person name="Nelson J."/>
            <person name="Phuntumart V."/>
            <person name="Qutob D."/>
            <person name="Rehmany A."/>
            <person name="Rougon-Cardoso A."/>
            <person name="Ryden P."/>
            <person name="Torto-Alalibo T."/>
            <person name="Studholme D."/>
            <person name="Wang Y."/>
            <person name="Win J."/>
            <person name="Wood J."/>
            <person name="Clifton S.W."/>
            <person name="Rogers J."/>
            <person name="Van den Ackerveken G."/>
            <person name="Jones J.D."/>
            <person name="McDowell J.M."/>
            <person name="Beynon J."/>
            <person name="Tyler B.M."/>
        </authorList>
    </citation>
    <scope>NUCLEOTIDE SEQUENCE [LARGE SCALE GENOMIC DNA]</scope>
    <source>
        <strain evidence="3">Emoy2</strain>
    </source>
</reference>
<dbReference type="Proteomes" id="UP000011713">
    <property type="component" value="Unassembled WGS sequence"/>
</dbReference>
<dbReference type="STRING" id="559515.M4C304"/>
<dbReference type="GO" id="GO:0003352">
    <property type="term" value="P:regulation of cilium movement"/>
    <property type="evidence" value="ECO:0007669"/>
    <property type="project" value="InterPro"/>
</dbReference>
<dbReference type="InParanoid" id="M4C304"/>
<dbReference type="InterPro" id="IPR021298">
    <property type="entry name" value="CFAP298"/>
</dbReference>
<organism evidence="2 3">
    <name type="scientific">Hyaloperonospora arabidopsidis (strain Emoy2)</name>
    <name type="common">Downy mildew agent</name>
    <name type="synonym">Peronospora arabidopsidis</name>
    <dbReference type="NCBI Taxonomy" id="559515"/>
    <lineage>
        <taxon>Eukaryota</taxon>
        <taxon>Sar</taxon>
        <taxon>Stramenopiles</taxon>
        <taxon>Oomycota</taxon>
        <taxon>Peronosporomycetes</taxon>
        <taxon>Peronosporales</taxon>
        <taxon>Peronosporaceae</taxon>
        <taxon>Hyaloperonospora</taxon>
    </lineage>
</organism>
<dbReference type="HOGENOM" id="CLU_064854_0_0_1"/>
<evidence type="ECO:0000313" key="3">
    <source>
        <dbReference type="Proteomes" id="UP000011713"/>
    </source>
</evidence>
<dbReference type="Pfam" id="PF11069">
    <property type="entry name" value="CFAP298"/>
    <property type="match status" value="1"/>
</dbReference>
<dbReference type="AlphaFoldDB" id="M4C304"/>
<dbReference type="PANTHER" id="PTHR13238:SF0">
    <property type="entry name" value="CILIA- AND FLAGELLA-ASSOCIATED PROTEIN 298"/>
    <property type="match status" value="1"/>
</dbReference>
<dbReference type="FunCoup" id="M4C304">
    <property type="interactions" value="29"/>
</dbReference>
<evidence type="ECO:0000313" key="2">
    <source>
        <dbReference type="EnsemblProtists" id="HpaP813471"/>
    </source>
</evidence>